<protein>
    <submittedName>
        <fullName evidence="1">Uncharacterized protein with von Willebrand factor type A (VWA) domain</fullName>
    </submittedName>
</protein>
<dbReference type="CDD" id="cd00198">
    <property type="entry name" value="vWFA"/>
    <property type="match status" value="1"/>
</dbReference>
<sequence length="404" mass="45927">MPPPDDLQPGRLADNIAYFARCLREVGMPIGPASVLDAIRAVEAAGLGAREDFYWTLHCVFVTRHEQSLLFRQAFDLFWRKRALTEKLIAMMSPVAASLKEKDKPKAGSQRVNDAFYKEPPRQREEERLVEFDAKLTMSEREVLKDKDFAQMTSAEIAAAQREMARLRLPFDQVRTRRLVAGGDTVIDLRRTLRASMRSGGNLIDIACRRPGQKHPPIVALCDISGSMADYSRLFLHFLHAISEKGRRVHAFVFATRLTDITRALRARDPDEALERAARDVKDWDGGTRISHCLERFNKDWSRRVLGQGALVLLITDGLERQVDTVLARELDRLHRSCRRLIWLNPLLRFDAFEARAAGIKAMLPHVDEFRTIHNLRSMGDLVKALDRSADAAADPRAWLRKAG</sequence>
<dbReference type="Pfam" id="PF05762">
    <property type="entry name" value="VWA_CoxE"/>
    <property type="match status" value="1"/>
</dbReference>
<dbReference type="EMBL" id="JAUSVK010000001">
    <property type="protein sequence ID" value="MDQ0394007.1"/>
    <property type="molecule type" value="Genomic_DNA"/>
</dbReference>
<dbReference type="RefSeq" id="WP_307430264.1">
    <property type="nucleotide sequence ID" value="NZ_JAUSVK010000001.1"/>
</dbReference>
<proteinExistence type="predicted"/>
<evidence type="ECO:0000313" key="2">
    <source>
        <dbReference type="Proteomes" id="UP001237448"/>
    </source>
</evidence>
<dbReference type="PANTHER" id="PTHR39338">
    <property type="entry name" value="BLL5662 PROTEIN-RELATED"/>
    <property type="match status" value="1"/>
</dbReference>
<dbReference type="Proteomes" id="UP001237448">
    <property type="component" value="Unassembled WGS sequence"/>
</dbReference>
<accession>A0ABU0FI48</accession>
<dbReference type="InterPro" id="IPR036465">
    <property type="entry name" value="vWFA_dom_sf"/>
</dbReference>
<dbReference type="InterPro" id="IPR011195">
    <property type="entry name" value="UCP010256"/>
</dbReference>
<reference evidence="1 2" key="1">
    <citation type="submission" date="2023-07" db="EMBL/GenBank/DDBJ databases">
        <title>Genomic Encyclopedia of Type Strains, Phase IV (KMG-IV): sequencing the most valuable type-strain genomes for metagenomic binning, comparative biology and taxonomic classification.</title>
        <authorList>
            <person name="Goeker M."/>
        </authorList>
    </citation>
    <scope>NUCLEOTIDE SEQUENCE [LARGE SCALE GENOMIC DNA]</scope>
    <source>
        <strain evidence="1 2">DSM 5896</strain>
    </source>
</reference>
<gene>
    <name evidence="1" type="ORF">J3R73_003799</name>
</gene>
<dbReference type="PIRSF" id="PIRSF010256">
    <property type="entry name" value="CoxE_vWa"/>
    <property type="match status" value="1"/>
</dbReference>
<dbReference type="PANTHER" id="PTHR39338:SF6">
    <property type="entry name" value="BLL5662 PROTEIN"/>
    <property type="match status" value="1"/>
</dbReference>
<keyword evidence="2" id="KW-1185">Reference proteome</keyword>
<organism evidence="1 2">
    <name type="scientific">Labrys monachus</name>
    <dbReference type="NCBI Taxonomy" id="217067"/>
    <lineage>
        <taxon>Bacteria</taxon>
        <taxon>Pseudomonadati</taxon>
        <taxon>Pseudomonadota</taxon>
        <taxon>Alphaproteobacteria</taxon>
        <taxon>Hyphomicrobiales</taxon>
        <taxon>Xanthobacteraceae</taxon>
        <taxon>Labrys</taxon>
    </lineage>
</organism>
<dbReference type="SUPFAM" id="SSF53300">
    <property type="entry name" value="vWA-like"/>
    <property type="match status" value="1"/>
</dbReference>
<name>A0ABU0FI48_9HYPH</name>
<dbReference type="Gene3D" id="3.40.50.410">
    <property type="entry name" value="von Willebrand factor, type A domain"/>
    <property type="match status" value="1"/>
</dbReference>
<comment type="caution">
    <text evidence="1">The sequence shown here is derived from an EMBL/GenBank/DDBJ whole genome shotgun (WGS) entry which is preliminary data.</text>
</comment>
<evidence type="ECO:0000313" key="1">
    <source>
        <dbReference type="EMBL" id="MDQ0394007.1"/>
    </source>
</evidence>
<dbReference type="InterPro" id="IPR008912">
    <property type="entry name" value="Uncharacterised_CoxE"/>
</dbReference>